<dbReference type="GO" id="GO:0016020">
    <property type="term" value="C:membrane"/>
    <property type="evidence" value="ECO:0007669"/>
    <property type="project" value="UniProtKB-SubCell"/>
</dbReference>
<dbReference type="Proteomes" id="UP000751190">
    <property type="component" value="Unassembled WGS sequence"/>
</dbReference>
<comment type="caution">
    <text evidence="12">The sequence shown here is derived from an EMBL/GenBank/DDBJ whole genome shotgun (WGS) entry which is preliminary data.</text>
</comment>
<keyword evidence="7 8" id="KW-0472">Membrane</keyword>
<dbReference type="OrthoDB" id="448427at2759"/>
<feature type="signal peptide" evidence="11">
    <location>
        <begin position="1"/>
        <end position="20"/>
    </location>
</feature>
<comment type="similarity">
    <text evidence="2 9">Belongs to the mitochondrial carrier (TC 2.A.29) family.</text>
</comment>
<proteinExistence type="inferred from homology"/>
<dbReference type="SUPFAM" id="SSF103506">
    <property type="entry name" value="Mitochondrial carrier"/>
    <property type="match status" value="1"/>
</dbReference>
<feature type="transmembrane region" description="Helical" evidence="10">
    <location>
        <begin position="314"/>
        <end position="338"/>
    </location>
</feature>
<evidence type="ECO:0000256" key="10">
    <source>
        <dbReference type="SAM" id="Phobius"/>
    </source>
</evidence>
<dbReference type="Pfam" id="PF00153">
    <property type="entry name" value="Mito_carr"/>
    <property type="match status" value="3"/>
</dbReference>
<evidence type="ECO:0000256" key="8">
    <source>
        <dbReference type="PROSITE-ProRule" id="PRU00282"/>
    </source>
</evidence>
<gene>
    <name evidence="12" type="ORF">KFE25_001470</name>
</gene>
<evidence type="ECO:0000256" key="9">
    <source>
        <dbReference type="RuleBase" id="RU000488"/>
    </source>
</evidence>
<organism evidence="12 13">
    <name type="scientific">Diacronema lutheri</name>
    <name type="common">Unicellular marine alga</name>
    <name type="synonym">Monochrysis lutheri</name>
    <dbReference type="NCBI Taxonomy" id="2081491"/>
    <lineage>
        <taxon>Eukaryota</taxon>
        <taxon>Haptista</taxon>
        <taxon>Haptophyta</taxon>
        <taxon>Pavlovophyceae</taxon>
        <taxon>Pavlovales</taxon>
        <taxon>Pavlovaceae</taxon>
        <taxon>Diacronema</taxon>
    </lineage>
</organism>
<evidence type="ECO:0000313" key="12">
    <source>
        <dbReference type="EMBL" id="KAG8457684.1"/>
    </source>
</evidence>
<keyword evidence="11" id="KW-0732">Signal</keyword>
<comment type="subcellular location">
    <subcellularLocation>
        <location evidence="1">Membrane</location>
        <topology evidence="1">Multi-pass membrane protein</topology>
    </subcellularLocation>
</comment>
<dbReference type="InterPro" id="IPR023395">
    <property type="entry name" value="MCP_dom_sf"/>
</dbReference>
<protein>
    <submittedName>
        <fullName evidence="12">Uncharacterized protein</fullName>
    </submittedName>
</protein>
<dbReference type="PANTHER" id="PTHR45667">
    <property type="entry name" value="S-ADENOSYLMETHIONINE MITOCHONDRIAL CARRIER PROTEIN"/>
    <property type="match status" value="1"/>
</dbReference>
<feature type="chain" id="PRO_5035261467" evidence="11">
    <location>
        <begin position="21"/>
        <end position="339"/>
    </location>
</feature>
<dbReference type="PROSITE" id="PS50920">
    <property type="entry name" value="SOLCAR"/>
    <property type="match status" value="3"/>
</dbReference>
<keyword evidence="3 9" id="KW-0813">Transport</keyword>
<keyword evidence="13" id="KW-1185">Reference proteome</keyword>
<evidence type="ECO:0000256" key="6">
    <source>
        <dbReference type="ARBA" id="ARBA00022989"/>
    </source>
</evidence>
<feature type="repeat" description="Solcar" evidence="8">
    <location>
        <begin position="245"/>
        <end position="334"/>
    </location>
</feature>
<dbReference type="OMA" id="RIQADIY"/>
<evidence type="ECO:0000256" key="4">
    <source>
        <dbReference type="ARBA" id="ARBA00022692"/>
    </source>
</evidence>
<dbReference type="AlphaFoldDB" id="A0A8J5X835"/>
<feature type="repeat" description="Solcar" evidence="8">
    <location>
        <begin position="161"/>
        <end position="238"/>
    </location>
</feature>
<feature type="repeat" description="Solcar" evidence="8">
    <location>
        <begin position="65"/>
        <end position="150"/>
    </location>
</feature>
<name>A0A8J5X835_DIALT</name>
<reference evidence="12" key="1">
    <citation type="submission" date="2021-05" db="EMBL/GenBank/DDBJ databases">
        <title>The genome of the haptophyte Pavlova lutheri (Diacronema luteri, Pavlovales) - a model for lipid biosynthesis in eukaryotic algae.</title>
        <authorList>
            <person name="Hulatt C.J."/>
            <person name="Posewitz M.C."/>
        </authorList>
    </citation>
    <scope>NUCLEOTIDE SEQUENCE</scope>
    <source>
        <strain evidence="12">NIVA-4/92</strain>
    </source>
</reference>
<evidence type="ECO:0000313" key="13">
    <source>
        <dbReference type="Proteomes" id="UP000751190"/>
    </source>
</evidence>
<dbReference type="PRINTS" id="PR00926">
    <property type="entry name" value="MITOCARRIER"/>
</dbReference>
<dbReference type="InterPro" id="IPR018108">
    <property type="entry name" value="MCP_transmembrane"/>
</dbReference>
<evidence type="ECO:0000256" key="11">
    <source>
        <dbReference type="SAM" id="SignalP"/>
    </source>
</evidence>
<keyword evidence="5" id="KW-0677">Repeat</keyword>
<evidence type="ECO:0000256" key="1">
    <source>
        <dbReference type="ARBA" id="ARBA00004141"/>
    </source>
</evidence>
<keyword evidence="4 8" id="KW-0812">Transmembrane</keyword>
<accession>A0A8J5X835</accession>
<dbReference type="InterPro" id="IPR002067">
    <property type="entry name" value="MCP"/>
</dbReference>
<sequence>MRKHAVGLLALALLGASARAHVVLAPARLAAPPFRTVPAGRARALGPRARHGGGGGGARMVGAELTFVERMIAGSIARTVAQTLLHPLDTLRTRAQAKKRGDLPGASAGGGVPPAEPLARTLCRGLLPQVLLAGPAGALQFATLEYARGLLTGAVPSPAAVNLLAAACGALAASIVRVPQENVKQPVQAGRYPDALACLRALLPDGPARFYRGLSSTVLRDVPWNALSFCFFRILLKAAASVGLSGVSFDLACGTLGGAIAAVLLTPFDVAKTRLMTQADADGSTPYSGTFNTIARVAREEGAGALMAGVLPRVLYLAPLASIVYSVFDWVSAAILAAR</sequence>
<keyword evidence="6 10" id="KW-1133">Transmembrane helix</keyword>
<dbReference type="GO" id="GO:0055085">
    <property type="term" value="P:transmembrane transport"/>
    <property type="evidence" value="ECO:0007669"/>
    <property type="project" value="InterPro"/>
</dbReference>
<evidence type="ECO:0000256" key="7">
    <source>
        <dbReference type="ARBA" id="ARBA00023136"/>
    </source>
</evidence>
<dbReference type="EMBL" id="JAGTXO010000065">
    <property type="protein sequence ID" value="KAG8457684.1"/>
    <property type="molecule type" value="Genomic_DNA"/>
</dbReference>
<evidence type="ECO:0000256" key="3">
    <source>
        <dbReference type="ARBA" id="ARBA00022448"/>
    </source>
</evidence>
<evidence type="ECO:0000256" key="5">
    <source>
        <dbReference type="ARBA" id="ARBA00022737"/>
    </source>
</evidence>
<evidence type="ECO:0000256" key="2">
    <source>
        <dbReference type="ARBA" id="ARBA00006375"/>
    </source>
</evidence>
<dbReference type="Gene3D" id="1.50.40.10">
    <property type="entry name" value="Mitochondrial carrier domain"/>
    <property type="match status" value="2"/>
</dbReference>